<dbReference type="InterPro" id="IPR039896">
    <property type="entry name" value="Red-like"/>
</dbReference>
<reference evidence="5" key="1">
    <citation type="journal article" date="2020" name="Stud. Mycol.">
        <title>101 Dothideomycetes genomes: a test case for predicting lifestyles and emergence of pathogens.</title>
        <authorList>
            <person name="Haridas S."/>
            <person name="Albert R."/>
            <person name="Binder M."/>
            <person name="Bloem J."/>
            <person name="Labutti K."/>
            <person name="Salamov A."/>
            <person name="Andreopoulos B."/>
            <person name="Baker S."/>
            <person name="Barry K."/>
            <person name="Bills G."/>
            <person name="Bluhm B."/>
            <person name="Cannon C."/>
            <person name="Castanera R."/>
            <person name="Culley D."/>
            <person name="Daum C."/>
            <person name="Ezra D."/>
            <person name="Gonzalez J."/>
            <person name="Henrissat B."/>
            <person name="Kuo A."/>
            <person name="Liang C."/>
            <person name="Lipzen A."/>
            <person name="Lutzoni F."/>
            <person name="Magnuson J."/>
            <person name="Mondo S."/>
            <person name="Nolan M."/>
            <person name="Ohm R."/>
            <person name="Pangilinan J."/>
            <person name="Park H.-J."/>
            <person name="Ramirez L."/>
            <person name="Alfaro M."/>
            <person name="Sun H."/>
            <person name="Tritt A."/>
            <person name="Yoshinaga Y."/>
            <person name="Zwiers L.-H."/>
            <person name="Turgeon B."/>
            <person name="Goodwin S."/>
            <person name="Spatafora J."/>
            <person name="Crous P."/>
            <person name="Grigoriev I."/>
        </authorList>
    </citation>
    <scope>NUCLEOTIDE SEQUENCE</scope>
    <source>
        <strain evidence="5">CBS 207.26</strain>
    </source>
</reference>
<dbReference type="InterPro" id="IPR012916">
    <property type="entry name" value="RED_N"/>
</dbReference>
<evidence type="ECO:0000259" key="4">
    <source>
        <dbReference type="Pfam" id="PF07808"/>
    </source>
</evidence>
<feature type="compositionally biased region" description="Basic and acidic residues" evidence="3">
    <location>
        <begin position="372"/>
        <end position="384"/>
    </location>
</feature>
<keyword evidence="2" id="KW-0539">Nucleus</keyword>
<evidence type="ECO:0000256" key="3">
    <source>
        <dbReference type="SAM" id="MobiDB-lite"/>
    </source>
</evidence>
<evidence type="ECO:0000256" key="2">
    <source>
        <dbReference type="ARBA" id="ARBA00023242"/>
    </source>
</evidence>
<evidence type="ECO:0000313" key="6">
    <source>
        <dbReference type="Proteomes" id="UP000800200"/>
    </source>
</evidence>
<organism evidence="5 6">
    <name type="scientific">Zopfia rhizophila CBS 207.26</name>
    <dbReference type="NCBI Taxonomy" id="1314779"/>
    <lineage>
        <taxon>Eukaryota</taxon>
        <taxon>Fungi</taxon>
        <taxon>Dikarya</taxon>
        <taxon>Ascomycota</taxon>
        <taxon>Pezizomycotina</taxon>
        <taxon>Dothideomycetes</taxon>
        <taxon>Dothideomycetes incertae sedis</taxon>
        <taxon>Zopfiaceae</taxon>
        <taxon>Zopfia</taxon>
    </lineage>
</organism>
<comment type="subcellular location">
    <subcellularLocation>
        <location evidence="1">Nucleus</location>
    </subcellularLocation>
</comment>
<feature type="domain" description="RED-like N-terminal" evidence="4">
    <location>
        <begin position="75"/>
        <end position="200"/>
    </location>
</feature>
<dbReference type="PANTHER" id="PTHR12765">
    <property type="entry name" value="RED PROTEIN IK FACTOR CYTOKINE IK"/>
    <property type="match status" value="1"/>
</dbReference>
<feature type="compositionally biased region" description="Acidic residues" evidence="3">
    <location>
        <begin position="336"/>
        <end position="349"/>
    </location>
</feature>
<feature type="region of interest" description="Disordered" evidence="3">
    <location>
        <begin position="268"/>
        <end position="418"/>
    </location>
</feature>
<evidence type="ECO:0000313" key="5">
    <source>
        <dbReference type="EMBL" id="KAF2195195.1"/>
    </source>
</evidence>
<feature type="region of interest" description="Disordered" evidence="3">
    <location>
        <begin position="1"/>
        <end position="104"/>
    </location>
</feature>
<gene>
    <name evidence="5" type="ORF">K469DRAFT_722475</name>
</gene>
<dbReference type="EMBL" id="ML994610">
    <property type="protein sequence ID" value="KAF2195195.1"/>
    <property type="molecule type" value="Genomic_DNA"/>
</dbReference>
<dbReference type="OrthoDB" id="3366823at2759"/>
<protein>
    <recommendedName>
        <fullName evidence="4">RED-like N-terminal domain-containing protein</fullName>
    </recommendedName>
</protein>
<keyword evidence="6" id="KW-1185">Reference proteome</keyword>
<accession>A0A6A6EVG6</accession>
<sequence length="547" mass="60301">MDNQQFRRLVLDAPRQQDGTGSPPPSTPSGSISLGSRKRSSIPMTPHNVRGNMNAEFARQLAERNAKANPAKHFKSSAPKGSKLAAGYTDRTQNRNDEDTDEKAQRIKALEESMKLGQIDRETFETLVEEITGGDIGATHLVKGLDRRLLERVRRGEVGISGESNKNEPVEDVEDEFEKLAEQEVAPVVREKVERKGKMAPTPLVAGAKRTRDAILAELKAQRKAAAEAAAAEHKKRYPGLGKGFRRIGENMETSRIEIDAKGREVLITTDADGKEKRKIRKQKVEEPPAPTENIHILDDGKTKIPQLPALAAEDEEDEDIFEGVGSNYNPLAGLDAEDDSSSDEEESEAQTSKKGRVESGEEDEEVLFPAKKLEEGVELDSRSPSKSPSLPPDTFKKPSQPFLRRSYFKDNPSTSETLAAPSADATVLAALKKVRTIDPESSLLQTIEEARLRKRAAMLAAADRDMDDLDMGFGGSRFDDAEEMEREGEKVKLSEWKGAGVDEDEGHEGRSDKKRKRGPKKKKGDKNSAADVLKVMEKQKESKTLG</sequence>
<proteinExistence type="predicted"/>
<feature type="compositionally biased region" description="Basic and acidic residues" evidence="3">
    <location>
        <begin position="92"/>
        <end position="104"/>
    </location>
</feature>
<name>A0A6A6EVG6_9PEZI</name>
<dbReference type="AlphaFoldDB" id="A0A6A6EVG6"/>
<feature type="compositionally biased region" description="Acidic residues" evidence="3">
    <location>
        <begin position="313"/>
        <end position="322"/>
    </location>
</feature>
<dbReference type="Pfam" id="PF07808">
    <property type="entry name" value="RED_N"/>
    <property type="match status" value="1"/>
</dbReference>
<feature type="region of interest" description="Disordered" evidence="3">
    <location>
        <begin position="468"/>
        <end position="547"/>
    </location>
</feature>
<dbReference type="Proteomes" id="UP000800200">
    <property type="component" value="Unassembled WGS sequence"/>
</dbReference>
<evidence type="ECO:0000256" key="1">
    <source>
        <dbReference type="ARBA" id="ARBA00004123"/>
    </source>
</evidence>
<feature type="compositionally biased region" description="Basic and acidic residues" evidence="3">
    <location>
        <begin position="535"/>
        <end position="547"/>
    </location>
</feature>
<feature type="compositionally biased region" description="Basic residues" evidence="3">
    <location>
        <begin position="513"/>
        <end position="525"/>
    </location>
</feature>
<dbReference type="GO" id="GO:0005634">
    <property type="term" value="C:nucleus"/>
    <property type="evidence" value="ECO:0007669"/>
    <property type="project" value="UniProtKB-SubCell"/>
</dbReference>